<dbReference type="InterPro" id="IPR049704">
    <property type="entry name" value="Aminotrans_3_PPA_site"/>
</dbReference>
<dbReference type="Proteomes" id="UP000232323">
    <property type="component" value="Unassembled WGS sequence"/>
</dbReference>
<evidence type="ECO:0000313" key="5">
    <source>
        <dbReference type="Proteomes" id="UP000232323"/>
    </source>
</evidence>
<reference evidence="4 5" key="1">
    <citation type="submission" date="2017-08" db="EMBL/GenBank/DDBJ databases">
        <title>Acidophilic green algal genome provides insights into adaptation to an acidic environment.</title>
        <authorList>
            <person name="Hirooka S."/>
            <person name="Hirose Y."/>
            <person name="Kanesaki Y."/>
            <person name="Higuchi S."/>
            <person name="Fujiwara T."/>
            <person name="Onuma R."/>
            <person name="Era A."/>
            <person name="Ohbayashi R."/>
            <person name="Uzuka A."/>
            <person name="Nozaki H."/>
            <person name="Yoshikawa H."/>
            <person name="Miyagishima S.Y."/>
        </authorList>
    </citation>
    <scope>NUCLEOTIDE SEQUENCE [LARGE SCALE GENOMIC DNA]</scope>
    <source>
        <strain evidence="4 5">NIES-2499</strain>
    </source>
</reference>
<dbReference type="InterPro" id="IPR015424">
    <property type="entry name" value="PyrdxlP-dep_Trfase"/>
</dbReference>
<dbReference type="GO" id="GO:0005739">
    <property type="term" value="C:mitochondrion"/>
    <property type="evidence" value="ECO:0007669"/>
    <property type="project" value="TreeGrafter"/>
</dbReference>
<dbReference type="Pfam" id="PF00202">
    <property type="entry name" value="Aminotran_3"/>
    <property type="match status" value="1"/>
</dbReference>
<dbReference type="PROSITE" id="PS00600">
    <property type="entry name" value="AA_TRANSFER_CLASS_3"/>
    <property type="match status" value="1"/>
</dbReference>
<evidence type="ECO:0000256" key="3">
    <source>
        <dbReference type="RuleBase" id="RU003560"/>
    </source>
</evidence>
<dbReference type="InterPro" id="IPR005814">
    <property type="entry name" value="Aminotrans_3"/>
</dbReference>
<dbReference type="CDD" id="cd00610">
    <property type="entry name" value="OAT_like"/>
    <property type="match status" value="1"/>
</dbReference>
<dbReference type="InterPro" id="IPR015421">
    <property type="entry name" value="PyrdxlP-dep_Trfase_major"/>
</dbReference>
<name>A0A250X1P2_9CHLO</name>
<dbReference type="AlphaFoldDB" id="A0A250X1P2"/>
<proteinExistence type="inferred from homology"/>
<evidence type="ECO:0000313" key="4">
    <source>
        <dbReference type="EMBL" id="GAX77014.1"/>
    </source>
</evidence>
<dbReference type="Gene3D" id="3.40.640.10">
    <property type="entry name" value="Type I PLP-dependent aspartate aminotransferase-like (Major domain)"/>
    <property type="match status" value="1"/>
</dbReference>
<dbReference type="PANTHER" id="PTHR45688">
    <property type="match status" value="1"/>
</dbReference>
<comment type="similarity">
    <text evidence="1 3">Belongs to the class-III pyridoxal-phosphate-dependent aminotransferase family.</text>
</comment>
<dbReference type="GO" id="GO:0008483">
    <property type="term" value="F:transaminase activity"/>
    <property type="evidence" value="ECO:0007669"/>
    <property type="project" value="InterPro"/>
</dbReference>
<dbReference type="GO" id="GO:0030170">
    <property type="term" value="F:pyridoxal phosphate binding"/>
    <property type="evidence" value="ECO:0007669"/>
    <property type="project" value="InterPro"/>
</dbReference>
<keyword evidence="2 3" id="KW-0663">Pyridoxal phosphate</keyword>
<dbReference type="PANTHER" id="PTHR45688:SF13">
    <property type="entry name" value="ALANINE--GLYOXYLATE AMINOTRANSFERASE 2-LIKE"/>
    <property type="match status" value="1"/>
</dbReference>
<comment type="caution">
    <text evidence="4">The sequence shown here is derived from an EMBL/GenBank/DDBJ whole genome shotgun (WGS) entry which is preliminary data.</text>
</comment>
<protein>
    <submittedName>
        <fullName evidence="4">Uncharacterized protein</fullName>
    </submittedName>
</protein>
<sequence>MELRSHNDRNQMLGIFEAARIVPRPDHDQVIDVRKLHLGPNVAINYAQPLQIVKGKGCYLYDQNGVEYLDCVNNVAHVGHCHPEVTAAVCEQLQTLNTNSRYLHPNLTMYIKELLQTLPPALETLYFGNSGSEANDLALRVALEARPGATHVAVLAGAYHGHVESLIGFSPYKFWGKGGRGKPKNVHVMPCPDPYRGLNLDGRRCARAVLEAARQAGGRICAFYCESILSCGGQIVPPEGWLKDVFDELRKEGVICISDEVQCGFGRVGETFWAFQSQGVCPDMVSIGKSIANGYPVSTLAMTRKLAQDFSRAGMQYFNTFGAGTAACAAALATLRVVKEEKLQEHAAQVGPYLQSELRKIQEDFAMIGDVRGLGLMMGIEVVQCKKSKVVAPRLATWILERMKARRILMSTDGPYDNVLKIKPPMMFGRKEVDTLVSNLRAVLSVELTPSVFDKILIEEQKHAIDIVHPRKAIYDENERRLYAGLLAADHYGHLSSSGAAAATSPAGFARPLPQHSMNLLEAPMQRHTVEIESLSEAAASQPPMSRL</sequence>
<dbReference type="OrthoDB" id="10261433at2759"/>
<evidence type="ECO:0000256" key="2">
    <source>
        <dbReference type="ARBA" id="ARBA00022898"/>
    </source>
</evidence>
<gene>
    <name evidence="4" type="ORF">CEUSTIGMA_g4461.t1</name>
</gene>
<dbReference type="EMBL" id="BEGY01000021">
    <property type="protein sequence ID" value="GAX77014.1"/>
    <property type="molecule type" value="Genomic_DNA"/>
</dbReference>
<evidence type="ECO:0000256" key="1">
    <source>
        <dbReference type="ARBA" id="ARBA00008954"/>
    </source>
</evidence>
<dbReference type="SUPFAM" id="SSF53383">
    <property type="entry name" value="PLP-dependent transferases"/>
    <property type="match status" value="1"/>
</dbReference>
<accession>A0A250X1P2</accession>
<dbReference type="Gene3D" id="3.90.1150.10">
    <property type="entry name" value="Aspartate Aminotransferase, domain 1"/>
    <property type="match status" value="1"/>
</dbReference>
<dbReference type="STRING" id="1157962.A0A250X1P2"/>
<organism evidence="4 5">
    <name type="scientific">Chlamydomonas eustigma</name>
    <dbReference type="NCBI Taxonomy" id="1157962"/>
    <lineage>
        <taxon>Eukaryota</taxon>
        <taxon>Viridiplantae</taxon>
        <taxon>Chlorophyta</taxon>
        <taxon>core chlorophytes</taxon>
        <taxon>Chlorophyceae</taxon>
        <taxon>CS clade</taxon>
        <taxon>Chlamydomonadales</taxon>
        <taxon>Chlamydomonadaceae</taxon>
        <taxon>Chlamydomonas</taxon>
    </lineage>
</organism>
<dbReference type="InterPro" id="IPR015422">
    <property type="entry name" value="PyrdxlP-dep_Trfase_small"/>
</dbReference>
<keyword evidence="5" id="KW-1185">Reference proteome</keyword>